<reference evidence="3 4" key="1">
    <citation type="submission" date="2017-01" db="EMBL/GenBank/DDBJ databases">
        <authorList>
            <person name="Mah S.A."/>
            <person name="Swanson W.J."/>
            <person name="Moy G.W."/>
            <person name="Vacquier V.D."/>
        </authorList>
    </citation>
    <scope>NUCLEOTIDE SEQUENCE [LARGE SCALE GENOMIC DNA]</scope>
    <source>
        <strain evidence="3 4">M9</strain>
    </source>
</reference>
<feature type="compositionally biased region" description="Polar residues" evidence="1">
    <location>
        <begin position="447"/>
        <end position="460"/>
    </location>
</feature>
<keyword evidence="2" id="KW-0732">Signal</keyword>
<sequence>MIPFKPAMLASLLCSVIAFPGTALSSDSAPPAMPSFEDNANDLATVFSEWSETLESFFSQRRPGYTVVYGIGALDNTDRTSSRYIESVQAAYRQALMNAYMNLSTVLNRDGVDIATSGVQRESRATGDAMFDRIVAECREEAMQAHQAYLRSQDRERAQRESLVGSLAARIRGETGETENSPAEPEGDFIHTCVKPGPTYEQVSTETQQLADVLSGGRIWASILHNNTLGVILVRSPDSTEVAQVLQNQLAPARVLASAREEVRNRVAAELEQFGDDIPYGMVGTRMMRLSNSEWAIYAFGAAQVVSSGGSRFMDTITQDSQRQQSIARAQSELSRFSSLSISYSNQTQDVRSVRVMYRIEYNVTQDRFTSRVDEESTFGQLIDAVYTSSSTLTLRGSRTISTRLVKDENLDYYLSVVAWSPSIMAGQLADRSVQDAAGADAVRSGRYQTPGQSRSSQDGEASERSRVIILNQDW</sequence>
<keyword evidence="4" id="KW-1185">Reference proteome</keyword>
<accession>A0A1R3W3V7</accession>
<gene>
    <name evidence="3" type="ORF">SAMN05216526_1645</name>
</gene>
<name>A0A1R3W3V7_9GAMM</name>
<proteinExistence type="predicted"/>
<feature type="chain" id="PRO_5013159190" description="LPP20 lipoprotein" evidence="2">
    <location>
        <begin position="26"/>
        <end position="475"/>
    </location>
</feature>
<feature type="signal peptide" evidence="2">
    <location>
        <begin position="1"/>
        <end position="25"/>
    </location>
</feature>
<evidence type="ECO:0008006" key="5">
    <source>
        <dbReference type="Google" id="ProtNLM"/>
    </source>
</evidence>
<evidence type="ECO:0000313" key="3">
    <source>
        <dbReference type="EMBL" id="SIT72417.1"/>
    </source>
</evidence>
<evidence type="ECO:0000313" key="4">
    <source>
        <dbReference type="Proteomes" id="UP000223759"/>
    </source>
</evidence>
<evidence type="ECO:0000256" key="1">
    <source>
        <dbReference type="SAM" id="MobiDB-lite"/>
    </source>
</evidence>
<organism evidence="3 4">
    <name type="scientific">Ectothiorhodosinus mongolicus</name>
    <dbReference type="NCBI Taxonomy" id="233100"/>
    <lineage>
        <taxon>Bacteria</taxon>
        <taxon>Pseudomonadati</taxon>
        <taxon>Pseudomonadota</taxon>
        <taxon>Gammaproteobacteria</taxon>
        <taxon>Chromatiales</taxon>
        <taxon>Ectothiorhodospiraceae</taxon>
        <taxon>Ectothiorhodosinus</taxon>
    </lineage>
</organism>
<dbReference type="AlphaFoldDB" id="A0A1R3W3V7"/>
<dbReference type="Proteomes" id="UP000223759">
    <property type="component" value="Unassembled WGS sequence"/>
</dbReference>
<dbReference type="EMBL" id="FTPK01000003">
    <property type="protein sequence ID" value="SIT72417.1"/>
    <property type="molecule type" value="Genomic_DNA"/>
</dbReference>
<evidence type="ECO:0000256" key="2">
    <source>
        <dbReference type="SAM" id="SignalP"/>
    </source>
</evidence>
<dbReference type="RefSeq" id="WP_076756054.1">
    <property type="nucleotide sequence ID" value="NZ_CP023018.1"/>
</dbReference>
<feature type="region of interest" description="Disordered" evidence="1">
    <location>
        <begin position="441"/>
        <end position="464"/>
    </location>
</feature>
<dbReference type="STRING" id="233100.SAMN05216526_1645"/>
<protein>
    <recommendedName>
        <fullName evidence="5">LPP20 lipoprotein</fullName>
    </recommendedName>
</protein>